<gene>
    <name evidence="2" type="ORF">HX89_00690</name>
</gene>
<evidence type="ECO:0000313" key="2">
    <source>
        <dbReference type="EMBL" id="AIF39762.1"/>
    </source>
</evidence>
<sequence length="64" mass="7115">MQSASSETPQHVRVTPSTLREEPEGGRPSQRPMSALEAPVDDPRHVEASFPRARGPLERFVAMF</sequence>
<feature type="region of interest" description="Disordered" evidence="1">
    <location>
        <begin position="1"/>
        <end position="50"/>
    </location>
</feature>
<name>A0A075JEY3_9MICO</name>
<dbReference type="KEGG" id="dni:HX89_00690"/>
<keyword evidence="3" id="KW-1185">Reference proteome</keyword>
<organism evidence="2 3">
    <name type="scientific">Dermacoccus nishinomiyaensis</name>
    <dbReference type="NCBI Taxonomy" id="1274"/>
    <lineage>
        <taxon>Bacteria</taxon>
        <taxon>Bacillati</taxon>
        <taxon>Actinomycetota</taxon>
        <taxon>Actinomycetes</taxon>
        <taxon>Micrococcales</taxon>
        <taxon>Dermacoccaceae</taxon>
        <taxon>Dermacoccus</taxon>
    </lineage>
</organism>
<accession>A0A075JEY3</accession>
<dbReference type="Proteomes" id="UP000027986">
    <property type="component" value="Chromosome"/>
</dbReference>
<dbReference type="HOGENOM" id="CLU_2860316_0_0_11"/>
<dbReference type="AlphaFoldDB" id="A0A075JEY3"/>
<protein>
    <submittedName>
        <fullName evidence="2">Uncharacterized protein</fullName>
    </submittedName>
</protein>
<reference evidence="2 3" key="1">
    <citation type="submission" date="2014-07" db="EMBL/GenBank/DDBJ databases">
        <title>Genome Sequencing of Dermacoccus nishinomiyaensis.</title>
        <authorList>
            <person name="Hong K.W."/>
            <person name="Chan K.G."/>
        </authorList>
    </citation>
    <scope>NUCLEOTIDE SEQUENCE [LARGE SCALE GENOMIC DNA]</scope>
    <source>
        <strain evidence="2 3">M25</strain>
    </source>
</reference>
<proteinExistence type="predicted"/>
<evidence type="ECO:0000313" key="3">
    <source>
        <dbReference type="Proteomes" id="UP000027986"/>
    </source>
</evidence>
<evidence type="ECO:0000256" key="1">
    <source>
        <dbReference type="SAM" id="MobiDB-lite"/>
    </source>
</evidence>
<dbReference type="EMBL" id="CP008889">
    <property type="protein sequence ID" value="AIF39762.1"/>
    <property type="molecule type" value="Genomic_DNA"/>
</dbReference>